<gene>
    <name evidence="1" type="ORF">CEXT_348981</name>
</gene>
<evidence type="ECO:0000313" key="2">
    <source>
        <dbReference type="Proteomes" id="UP001054945"/>
    </source>
</evidence>
<name>A0AAV4QJ48_CAEEX</name>
<sequence>MEAANKALVFAYNLTYRIIKQTQRIVAEPSTQFQVTASACPLETNAQLQKLGITRAVLRADGFRYLELFHLCVVVCQGSNFRG</sequence>
<reference evidence="1 2" key="1">
    <citation type="submission" date="2021-06" db="EMBL/GenBank/DDBJ databases">
        <title>Caerostris extrusa draft genome.</title>
        <authorList>
            <person name="Kono N."/>
            <person name="Arakawa K."/>
        </authorList>
    </citation>
    <scope>NUCLEOTIDE SEQUENCE [LARGE SCALE GENOMIC DNA]</scope>
</reference>
<evidence type="ECO:0000313" key="1">
    <source>
        <dbReference type="EMBL" id="GIY08376.1"/>
    </source>
</evidence>
<organism evidence="1 2">
    <name type="scientific">Caerostris extrusa</name>
    <name type="common">Bark spider</name>
    <name type="synonym">Caerostris bankana</name>
    <dbReference type="NCBI Taxonomy" id="172846"/>
    <lineage>
        <taxon>Eukaryota</taxon>
        <taxon>Metazoa</taxon>
        <taxon>Ecdysozoa</taxon>
        <taxon>Arthropoda</taxon>
        <taxon>Chelicerata</taxon>
        <taxon>Arachnida</taxon>
        <taxon>Araneae</taxon>
        <taxon>Araneomorphae</taxon>
        <taxon>Entelegynae</taxon>
        <taxon>Araneoidea</taxon>
        <taxon>Araneidae</taxon>
        <taxon>Caerostris</taxon>
    </lineage>
</organism>
<keyword evidence="2" id="KW-1185">Reference proteome</keyword>
<dbReference type="EMBL" id="BPLR01006237">
    <property type="protein sequence ID" value="GIY08376.1"/>
    <property type="molecule type" value="Genomic_DNA"/>
</dbReference>
<dbReference type="AlphaFoldDB" id="A0AAV4QJ48"/>
<comment type="caution">
    <text evidence="1">The sequence shown here is derived from an EMBL/GenBank/DDBJ whole genome shotgun (WGS) entry which is preliminary data.</text>
</comment>
<dbReference type="Proteomes" id="UP001054945">
    <property type="component" value="Unassembled WGS sequence"/>
</dbReference>
<proteinExistence type="predicted"/>
<accession>A0AAV4QJ48</accession>
<protein>
    <submittedName>
        <fullName evidence="1">Uncharacterized protein</fullName>
    </submittedName>
</protein>